<evidence type="ECO:0000313" key="1">
    <source>
        <dbReference type="EMBL" id="MBC1332872.1"/>
    </source>
</evidence>
<dbReference type="RefSeq" id="WP_185374593.1">
    <property type="nucleotide sequence ID" value="NZ_JAARNB010000005.1"/>
</dbReference>
<comment type="caution">
    <text evidence="1">The sequence shown here is derived from an EMBL/GenBank/DDBJ whole genome shotgun (WGS) entry which is preliminary data.</text>
</comment>
<dbReference type="Proteomes" id="UP000532866">
    <property type="component" value="Unassembled WGS sequence"/>
</dbReference>
<dbReference type="EMBL" id="JAAROL010000005">
    <property type="protein sequence ID" value="MBC1332872.1"/>
    <property type="molecule type" value="Genomic_DNA"/>
</dbReference>
<accession>A0A7X1BVB2</accession>
<reference evidence="1 2" key="1">
    <citation type="submission" date="2020-03" db="EMBL/GenBank/DDBJ databases">
        <title>Soil Listeria distribution.</title>
        <authorList>
            <person name="Liao J."/>
            <person name="Wiedmann M."/>
        </authorList>
    </citation>
    <scope>NUCLEOTIDE SEQUENCE [LARGE SCALE GENOMIC DNA]</scope>
    <source>
        <strain evidence="1 2">FSL L7-1833</strain>
    </source>
</reference>
<sequence length="258" mass="29661">MGIRWRGCILGGKRGEYLESTGGSSLFDNYEFKRNLGMYLTSGLSNLDLEESILEVEKRITDALNYDQRLWKEKELSNVKLRVRASKVNKTYRLGDVFQIYLRESELYAYGIVLKKTDSIDLFGYLQSFTKNELSVLELENIIEKKKFCMIADSGSSGIKSREWKRVFHYEDIVLSEEEINKIEYIDVENGGVLRPNQWTYRKIIGDPSSGSWDGEVISETEAKAIQNPYGTSGQGWIEGYLEYLVLGKSVSEYKKRG</sequence>
<evidence type="ECO:0000313" key="2">
    <source>
        <dbReference type="Proteomes" id="UP000532866"/>
    </source>
</evidence>
<dbReference type="AlphaFoldDB" id="A0A7X1BVB2"/>
<protein>
    <submittedName>
        <fullName evidence="1">Uncharacterized protein</fullName>
    </submittedName>
</protein>
<organism evidence="1 2">
    <name type="scientific">Listeria booriae</name>
    <dbReference type="NCBI Taxonomy" id="1552123"/>
    <lineage>
        <taxon>Bacteria</taxon>
        <taxon>Bacillati</taxon>
        <taxon>Bacillota</taxon>
        <taxon>Bacilli</taxon>
        <taxon>Bacillales</taxon>
        <taxon>Listeriaceae</taxon>
        <taxon>Listeria</taxon>
    </lineage>
</organism>
<gene>
    <name evidence="1" type="ORF">HB759_13060</name>
</gene>
<name>A0A7X1BVB2_9LIST</name>
<proteinExistence type="predicted"/>